<dbReference type="OrthoDB" id="2014299at2759"/>
<dbReference type="InterPro" id="IPR033344">
    <property type="entry name" value="CURT1"/>
</dbReference>
<proteinExistence type="predicted"/>
<protein>
    <recommendedName>
        <fullName evidence="2">Cyanobacterial aminoacyl-tRNA synthetase CAAD domain-containing protein</fullName>
    </recommendedName>
</protein>
<dbReference type="EMBL" id="JAMSHJ010000004">
    <property type="protein sequence ID" value="KAI5422174.1"/>
    <property type="molecule type" value="Genomic_DNA"/>
</dbReference>
<evidence type="ECO:0000256" key="1">
    <source>
        <dbReference type="ARBA" id="ARBA00004141"/>
    </source>
</evidence>
<evidence type="ECO:0000259" key="2">
    <source>
        <dbReference type="Pfam" id="PF14159"/>
    </source>
</evidence>
<organism evidence="3 4">
    <name type="scientific">Pisum sativum</name>
    <name type="common">Garden pea</name>
    <name type="synonym">Lathyrus oleraceus</name>
    <dbReference type="NCBI Taxonomy" id="3888"/>
    <lineage>
        <taxon>Eukaryota</taxon>
        <taxon>Viridiplantae</taxon>
        <taxon>Streptophyta</taxon>
        <taxon>Embryophyta</taxon>
        <taxon>Tracheophyta</taxon>
        <taxon>Spermatophyta</taxon>
        <taxon>Magnoliopsida</taxon>
        <taxon>eudicotyledons</taxon>
        <taxon>Gunneridae</taxon>
        <taxon>Pentapetalae</taxon>
        <taxon>rosids</taxon>
        <taxon>fabids</taxon>
        <taxon>Fabales</taxon>
        <taxon>Fabaceae</taxon>
        <taxon>Papilionoideae</taxon>
        <taxon>50 kb inversion clade</taxon>
        <taxon>NPAAA clade</taxon>
        <taxon>Hologalegina</taxon>
        <taxon>IRL clade</taxon>
        <taxon>Fabeae</taxon>
        <taxon>Lathyrus</taxon>
    </lineage>
</organism>
<gene>
    <name evidence="3" type="ORF">KIW84_045588</name>
</gene>
<keyword evidence="4" id="KW-1185">Reference proteome</keyword>
<dbReference type="GO" id="GO:0009535">
    <property type="term" value="C:chloroplast thylakoid membrane"/>
    <property type="evidence" value="ECO:0007669"/>
    <property type="project" value="TreeGrafter"/>
</dbReference>
<name>A0A9D4XJG1_PEA</name>
<dbReference type="Gramene" id="Psat04G0558800-T1">
    <property type="protein sequence ID" value="KAI5422174.1"/>
    <property type="gene ID" value="KIW84_045588"/>
</dbReference>
<dbReference type="AlphaFoldDB" id="A0A9D4XJG1"/>
<sequence length="167" mass="18251">MALISSSSLTITSSSNLFDCKASSPQCMRLTTLPSSLPLLSQNHAVKTNSHYRKIGRDVMVMATGDAQAEVDSTELPEFVKSIQETWDKVDDKYAVSTLIVASVIALWSSTGLISAIDKLPLIPGVLELIGIGYSGWFAYKNLVFKPEREELVQKVKETVNEIIGSK</sequence>
<dbReference type="Gramene" id="Psat0s1479g0120.1">
    <property type="protein sequence ID" value="Psat0s1479g0120.1.cds"/>
    <property type="gene ID" value="Psat0s1479g0120"/>
</dbReference>
<reference evidence="3 4" key="1">
    <citation type="journal article" date="2022" name="Nat. Genet.">
        <title>Improved pea reference genome and pan-genome highlight genomic features and evolutionary characteristics.</title>
        <authorList>
            <person name="Yang T."/>
            <person name="Liu R."/>
            <person name="Luo Y."/>
            <person name="Hu S."/>
            <person name="Wang D."/>
            <person name="Wang C."/>
            <person name="Pandey M.K."/>
            <person name="Ge S."/>
            <person name="Xu Q."/>
            <person name="Li N."/>
            <person name="Li G."/>
            <person name="Huang Y."/>
            <person name="Saxena R.K."/>
            <person name="Ji Y."/>
            <person name="Li M."/>
            <person name="Yan X."/>
            <person name="He Y."/>
            <person name="Liu Y."/>
            <person name="Wang X."/>
            <person name="Xiang C."/>
            <person name="Varshney R.K."/>
            <person name="Ding H."/>
            <person name="Gao S."/>
            <person name="Zong X."/>
        </authorList>
    </citation>
    <scope>NUCLEOTIDE SEQUENCE [LARGE SCALE GENOMIC DNA]</scope>
    <source>
        <strain evidence="3 4">cv. Zhongwan 6</strain>
    </source>
</reference>
<dbReference type="PANTHER" id="PTHR33222">
    <property type="match status" value="1"/>
</dbReference>
<comment type="subcellular location">
    <subcellularLocation>
        <location evidence="1">Membrane</location>
        <topology evidence="1">Multi-pass membrane protein</topology>
    </subcellularLocation>
</comment>
<evidence type="ECO:0000313" key="4">
    <source>
        <dbReference type="Proteomes" id="UP001058974"/>
    </source>
</evidence>
<comment type="caution">
    <text evidence="3">The sequence shown here is derived from an EMBL/GenBank/DDBJ whole genome shotgun (WGS) entry which is preliminary data.</text>
</comment>
<dbReference type="InterPro" id="IPR025564">
    <property type="entry name" value="CAAD_dom"/>
</dbReference>
<accession>A0A9D4XJG1</accession>
<dbReference type="PANTHER" id="PTHR33222:SF9">
    <property type="entry name" value="PROTEIN CURVATURE THYLAKOID 1B, CHLOROPLASTIC"/>
    <property type="match status" value="1"/>
</dbReference>
<feature type="domain" description="Cyanobacterial aminoacyl-tRNA synthetase CAAD" evidence="2">
    <location>
        <begin position="82"/>
        <end position="165"/>
    </location>
</feature>
<dbReference type="Proteomes" id="UP001058974">
    <property type="component" value="Chromosome 4"/>
</dbReference>
<evidence type="ECO:0000313" key="3">
    <source>
        <dbReference type="EMBL" id="KAI5422174.1"/>
    </source>
</evidence>
<dbReference type="Pfam" id="PF14159">
    <property type="entry name" value="CAAD"/>
    <property type="match status" value="1"/>
</dbReference>